<protein>
    <submittedName>
        <fullName evidence="1">Uncharacterized protein</fullName>
    </submittedName>
</protein>
<accession>A0A0A9FP32</accession>
<reference evidence="1" key="1">
    <citation type="submission" date="2014-09" db="EMBL/GenBank/DDBJ databases">
        <authorList>
            <person name="Magalhaes I.L.F."/>
            <person name="Oliveira U."/>
            <person name="Santos F.R."/>
            <person name="Vidigal T.H.D.A."/>
            <person name="Brescovit A.D."/>
            <person name="Santos A.J."/>
        </authorList>
    </citation>
    <scope>NUCLEOTIDE SEQUENCE</scope>
    <source>
        <tissue evidence="1">Shoot tissue taken approximately 20 cm above the soil surface</tissue>
    </source>
</reference>
<sequence>MVGRMATAHPCRWQLGPSVVPPVGGPHAQVHHTVVVQKIHLAGLHQQ</sequence>
<evidence type="ECO:0000313" key="1">
    <source>
        <dbReference type="EMBL" id="JAE14565.1"/>
    </source>
</evidence>
<dbReference type="AlphaFoldDB" id="A0A0A9FP32"/>
<organism evidence="1">
    <name type="scientific">Arundo donax</name>
    <name type="common">Giant reed</name>
    <name type="synonym">Donax arundinaceus</name>
    <dbReference type="NCBI Taxonomy" id="35708"/>
    <lineage>
        <taxon>Eukaryota</taxon>
        <taxon>Viridiplantae</taxon>
        <taxon>Streptophyta</taxon>
        <taxon>Embryophyta</taxon>
        <taxon>Tracheophyta</taxon>
        <taxon>Spermatophyta</taxon>
        <taxon>Magnoliopsida</taxon>
        <taxon>Liliopsida</taxon>
        <taxon>Poales</taxon>
        <taxon>Poaceae</taxon>
        <taxon>PACMAD clade</taxon>
        <taxon>Arundinoideae</taxon>
        <taxon>Arundineae</taxon>
        <taxon>Arundo</taxon>
    </lineage>
</organism>
<name>A0A0A9FP32_ARUDO</name>
<dbReference type="EMBL" id="GBRH01183331">
    <property type="protein sequence ID" value="JAE14565.1"/>
    <property type="molecule type" value="Transcribed_RNA"/>
</dbReference>
<reference evidence="1" key="2">
    <citation type="journal article" date="2015" name="Data Brief">
        <title>Shoot transcriptome of the giant reed, Arundo donax.</title>
        <authorList>
            <person name="Barrero R.A."/>
            <person name="Guerrero F.D."/>
            <person name="Moolhuijzen P."/>
            <person name="Goolsby J.A."/>
            <person name="Tidwell J."/>
            <person name="Bellgard S.E."/>
            <person name="Bellgard M.I."/>
        </authorList>
    </citation>
    <scope>NUCLEOTIDE SEQUENCE</scope>
    <source>
        <tissue evidence="1">Shoot tissue taken approximately 20 cm above the soil surface</tissue>
    </source>
</reference>
<proteinExistence type="predicted"/>